<feature type="non-terminal residue" evidence="2">
    <location>
        <position position="1"/>
    </location>
</feature>
<organism evidence="2 3">
    <name type="scientific">Ophiobolus disseminans</name>
    <dbReference type="NCBI Taxonomy" id="1469910"/>
    <lineage>
        <taxon>Eukaryota</taxon>
        <taxon>Fungi</taxon>
        <taxon>Dikarya</taxon>
        <taxon>Ascomycota</taxon>
        <taxon>Pezizomycotina</taxon>
        <taxon>Dothideomycetes</taxon>
        <taxon>Pleosporomycetidae</taxon>
        <taxon>Pleosporales</taxon>
        <taxon>Pleosporineae</taxon>
        <taxon>Phaeosphaeriaceae</taxon>
        <taxon>Ophiobolus</taxon>
    </lineage>
</organism>
<protein>
    <recommendedName>
        <fullName evidence="1">PD-(D/E)XK nuclease-like domain-containing protein</fullName>
    </recommendedName>
</protein>
<dbReference type="OrthoDB" id="3784893at2759"/>
<feature type="domain" description="PD-(D/E)XK nuclease-like" evidence="1">
    <location>
        <begin position="8"/>
        <end position="169"/>
    </location>
</feature>
<evidence type="ECO:0000259" key="1">
    <source>
        <dbReference type="Pfam" id="PF20516"/>
    </source>
</evidence>
<gene>
    <name evidence="2" type="ORF">CC86DRAFT_304134</name>
</gene>
<dbReference type="AlphaFoldDB" id="A0A6A6ZIJ5"/>
<dbReference type="EMBL" id="MU006239">
    <property type="protein sequence ID" value="KAF2820911.1"/>
    <property type="molecule type" value="Genomic_DNA"/>
</dbReference>
<evidence type="ECO:0000313" key="3">
    <source>
        <dbReference type="Proteomes" id="UP000799424"/>
    </source>
</evidence>
<dbReference type="Pfam" id="PF20516">
    <property type="entry name" value="PDDEXK_12"/>
    <property type="match status" value="1"/>
</dbReference>
<reference evidence="2" key="1">
    <citation type="journal article" date="2020" name="Stud. Mycol.">
        <title>101 Dothideomycetes genomes: a test case for predicting lifestyles and emergence of pathogens.</title>
        <authorList>
            <person name="Haridas S."/>
            <person name="Albert R."/>
            <person name="Binder M."/>
            <person name="Bloem J."/>
            <person name="Labutti K."/>
            <person name="Salamov A."/>
            <person name="Andreopoulos B."/>
            <person name="Baker S."/>
            <person name="Barry K."/>
            <person name="Bills G."/>
            <person name="Bluhm B."/>
            <person name="Cannon C."/>
            <person name="Castanera R."/>
            <person name="Culley D."/>
            <person name="Daum C."/>
            <person name="Ezra D."/>
            <person name="Gonzalez J."/>
            <person name="Henrissat B."/>
            <person name="Kuo A."/>
            <person name="Liang C."/>
            <person name="Lipzen A."/>
            <person name="Lutzoni F."/>
            <person name="Magnuson J."/>
            <person name="Mondo S."/>
            <person name="Nolan M."/>
            <person name="Ohm R."/>
            <person name="Pangilinan J."/>
            <person name="Park H.-J."/>
            <person name="Ramirez L."/>
            <person name="Alfaro M."/>
            <person name="Sun H."/>
            <person name="Tritt A."/>
            <person name="Yoshinaga Y."/>
            <person name="Zwiers L.-H."/>
            <person name="Turgeon B."/>
            <person name="Goodwin S."/>
            <person name="Spatafora J."/>
            <person name="Crous P."/>
            <person name="Grigoriev I."/>
        </authorList>
    </citation>
    <scope>NUCLEOTIDE SEQUENCE</scope>
    <source>
        <strain evidence="2">CBS 113818</strain>
    </source>
</reference>
<dbReference type="InterPro" id="IPR046797">
    <property type="entry name" value="PDDEXK_12"/>
</dbReference>
<accession>A0A6A6ZIJ5</accession>
<name>A0A6A6ZIJ5_9PLEO</name>
<sequence>IGRVKQDQFDKSDERPVDELLCELRIIQDIVSLSHRCSVNWDHKTEWNNRVHTKVLELALGNDETRVGFRSVTAARTTPEHRPTHSNSLTTGKIVDYITHLEPFSPSRDIISSLLGMSTDSINHVGYEGLRARPIAVSIETKTESRIVEEMKVQLGAWVVAQVVRIEALERPIAPFGLRSRQQRYRPAD</sequence>
<evidence type="ECO:0000313" key="2">
    <source>
        <dbReference type="EMBL" id="KAF2820911.1"/>
    </source>
</evidence>
<dbReference type="Proteomes" id="UP000799424">
    <property type="component" value="Unassembled WGS sequence"/>
</dbReference>
<keyword evidence="3" id="KW-1185">Reference proteome</keyword>
<proteinExistence type="predicted"/>